<feature type="region of interest" description="Disordered" evidence="1">
    <location>
        <begin position="237"/>
        <end position="287"/>
    </location>
</feature>
<evidence type="ECO:0000256" key="1">
    <source>
        <dbReference type="SAM" id="MobiDB-lite"/>
    </source>
</evidence>
<feature type="region of interest" description="Disordered" evidence="1">
    <location>
        <begin position="1"/>
        <end position="86"/>
    </location>
</feature>
<gene>
    <name evidence="2" type="ORF">QR98_0098000</name>
</gene>
<dbReference type="VEuPathDB" id="VectorBase:SSCA004283"/>
<feature type="compositionally biased region" description="Polar residues" evidence="1">
    <location>
        <begin position="277"/>
        <end position="287"/>
    </location>
</feature>
<evidence type="ECO:0000313" key="2">
    <source>
        <dbReference type="EMBL" id="KPM11230.1"/>
    </source>
</evidence>
<feature type="compositionally biased region" description="Low complexity" evidence="1">
    <location>
        <begin position="45"/>
        <end position="54"/>
    </location>
</feature>
<name>A0A132ALB0_SARSC</name>
<dbReference type="Proteomes" id="UP000616769">
    <property type="component" value="Unassembled WGS sequence"/>
</dbReference>
<organism evidence="2 3">
    <name type="scientific">Sarcoptes scabiei</name>
    <name type="common">Itch mite</name>
    <name type="synonym">Acarus scabiei</name>
    <dbReference type="NCBI Taxonomy" id="52283"/>
    <lineage>
        <taxon>Eukaryota</taxon>
        <taxon>Metazoa</taxon>
        <taxon>Ecdysozoa</taxon>
        <taxon>Arthropoda</taxon>
        <taxon>Chelicerata</taxon>
        <taxon>Arachnida</taxon>
        <taxon>Acari</taxon>
        <taxon>Acariformes</taxon>
        <taxon>Sarcoptiformes</taxon>
        <taxon>Astigmata</taxon>
        <taxon>Psoroptidia</taxon>
        <taxon>Sarcoptoidea</taxon>
        <taxon>Sarcoptidae</taxon>
        <taxon>Sarcoptinae</taxon>
        <taxon>Sarcoptes</taxon>
    </lineage>
</organism>
<comment type="caution">
    <text evidence="2">The sequence shown here is derived from an EMBL/GenBank/DDBJ whole genome shotgun (WGS) entry which is preliminary data.</text>
</comment>
<dbReference type="AlphaFoldDB" id="A0A132ALB0"/>
<protein>
    <submittedName>
        <fullName evidence="2">Uncharacterized protein</fullName>
    </submittedName>
</protein>
<proteinExistence type="predicted"/>
<feature type="compositionally biased region" description="Basic and acidic residues" evidence="1">
    <location>
        <begin position="12"/>
        <end position="42"/>
    </location>
</feature>
<dbReference type="OrthoDB" id="5984008at2759"/>
<dbReference type="EMBL" id="JXLN01016731">
    <property type="protein sequence ID" value="KPM11230.1"/>
    <property type="molecule type" value="Genomic_DNA"/>
</dbReference>
<reference evidence="2 3" key="1">
    <citation type="journal article" date="2015" name="Parasit. Vectors">
        <title>Draft genome of the scabies mite.</title>
        <authorList>
            <person name="Rider S.D.Jr."/>
            <person name="Morgan M.S."/>
            <person name="Arlian L.G."/>
        </authorList>
    </citation>
    <scope>NUCLEOTIDE SEQUENCE [LARGE SCALE GENOMIC DNA]</scope>
    <source>
        <strain evidence="2">Arlian Lab</strain>
    </source>
</reference>
<feature type="compositionally biased region" description="Basic residues" evidence="1">
    <location>
        <begin position="237"/>
        <end position="268"/>
    </location>
</feature>
<sequence length="345" mass="41332">MEINQNRVPSIRFHEPNDRNESDRSDTVLHHPPKPNDIDGRKLISSLKSSTDSSMEIFQKSRTKNLVNSNAASRRRNNFQHRQSRKNNDLECYQPNQHHHHQQNYQYSSERDRKIANDSIETGGRLIKETAKSRREKLARNPLNHSQSFSLESIFFEGLLSEGLSDRNERRRKWKARRRILSFEDLPAIKKELSESSQEDYGVDLMESEQYKQYEIRLNSLEKSPKELNHLDHRNLHHHHHHHHHHQHHHPHQQHHHHNHHHHRHHQNDHHYRYCGKNNQNDLVPNDNRISSSDEYFARLSRDDILNLWSTSERELLDQLLIVQQQKRLLEDKVANLQRMLAKSP</sequence>
<evidence type="ECO:0000313" key="3">
    <source>
        <dbReference type="Proteomes" id="UP000616769"/>
    </source>
</evidence>
<accession>A0A132ALB0</accession>
<feature type="compositionally biased region" description="Basic residues" evidence="1">
    <location>
        <begin position="73"/>
        <end position="85"/>
    </location>
</feature>